<reference evidence="2 3" key="1">
    <citation type="journal article" date="2017" name="Mol. Plant">
        <title>The Genome of Medicinal Plant Macleaya cordata Provides New Insights into Benzylisoquinoline Alkaloids Metabolism.</title>
        <authorList>
            <person name="Liu X."/>
            <person name="Liu Y."/>
            <person name="Huang P."/>
            <person name="Ma Y."/>
            <person name="Qing Z."/>
            <person name="Tang Q."/>
            <person name="Cao H."/>
            <person name="Cheng P."/>
            <person name="Zheng Y."/>
            <person name="Yuan Z."/>
            <person name="Zhou Y."/>
            <person name="Liu J."/>
            <person name="Tang Z."/>
            <person name="Zhuo Y."/>
            <person name="Zhang Y."/>
            <person name="Yu L."/>
            <person name="Huang J."/>
            <person name="Yang P."/>
            <person name="Peng Q."/>
            <person name="Zhang J."/>
            <person name="Jiang W."/>
            <person name="Zhang Z."/>
            <person name="Lin K."/>
            <person name="Ro D.K."/>
            <person name="Chen X."/>
            <person name="Xiong X."/>
            <person name="Shang Y."/>
            <person name="Huang S."/>
            <person name="Zeng J."/>
        </authorList>
    </citation>
    <scope>NUCLEOTIDE SEQUENCE [LARGE SCALE GENOMIC DNA]</scope>
    <source>
        <strain evidence="3">cv. BLH2017</strain>
        <tissue evidence="2">Root</tissue>
    </source>
</reference>
<dbReference type="Proteomes" id="UP000195402">
    <property type="component" value="Unassembled WGS sequence"/>
</dbReference>
<evidence type="ECO:0000313" key="3">
    <source>
        <dbReference type="Proteomes" id="UP000195402"/>
    </source>
</evidence>
<feature type="chain" id="PRO_5012419586" evidence="1">
    <location>
        <begin position="28"/>
        <end position="103"/>
    </location>
</feature>
<accession>A0A200QSF0</accession>
<feature type="signal peptide" evidence="1">
    <location>
        <begin position="1"/>
        <end position="27"/>
    </location>
</feature>
<proteinExistence type="predicted"/>
<sequence length="103" mass="10985">MATLKFVALMLLALLAVSMLETTQVIAKDTQYQLQRRGSAMGDVRRGAARRSTTSHACSSVRSAAGLACVCPQVSMATKLCALATTTGRPRKEDPSALRSQSR</sequence>
<keyword evidence="3" id="KW-1185">Reference proteome</keyword>
<name>A0A200QSF0_MACCD</name>
<organism evidence="2 3">
    <name type="scientific">Macleaya cordata</name>
    <name type="common">Five-seeded plume-poppy</name>
    <name type="synonym">Bocconia cordata</name>
    <dbReference type="NCBI Taxonomy" id="56857"/>
    <lineage>
        <taxon>Eukaryota</taxon>
        <taxon>Viridiplantae</taxon>
        <taxon>Streptophyta</taxon>
        <taxon>Embryophyta</taxon>
        <taxon>Tracheophyta</taxon>
        <taxon>Spermatophyta</taxon>
        <taxon>Magnoliopsida</taxon>
        <taxon>Ranunculales</taxon>
        <taxon>Papaveraceae</taxon>
        <taxon>Papaveroideae</taxon>
        <taxon>Macleaya</taxon>
    </lineage>
</organism>
<gene>
    <name evidence="2" type="ORF">BVC80_285g107</name>
</gene>
<evidence type="ECO:0000256" key="1">
    <source>
        <dbReference type="SAM" id="SignalP"/>
    </source>
</evidence>
<comment type="caution">
    <text evidence="2">The sequence shown here is derived from an EMBL/GenBank/DDBJ whole genome shotgun (WGS) entry which is preliminary data.</text>
</comment>
<dbReference type="STRING" id="56857.A0A200QSF0"/>
<dbReference type="EMBL" id="MVGT01001150">
    <property type="protein sequence ID" value="OVA13370.1"/>
    <property type="molecule type" value="Genomic_DNA"/>
</dbReference>
<dbReference type="AlphaFoldDB" id="A0A200QSF0"/>
<protein>
    <submittedName>
        <fullName evidence="2">Uncharacterized protein</fullName>
    </submittedName>
</protein>
<evidence type="ECO:0000313" key="2">
    <source>
        <dbReference type="EMBL" id="OVA13370.1"/>
    </source>
</evidence>
<dbReference type="OMA" id="TLNTANH"/>
<keyword evidence="1" id="KW-0732">Signal</keyword>
<dbReference type="OrthoDB" id="1915803at2759"/>
<dbReference type="InParanoid" id="A0A200QSF0"/>